<dbReference type="EMBL" id="FNEV01000004">
    <property type="protein sequence ID" value="SDJ33769.1"/>
    <property type="molecule type" value="Genomic_DNA"/>
</dbReference>
<dbReference type="Gene3D" id="3.40.50.880">
    <property type="match status" value="1"/>
</dbReference>
<name>A0A1G8SWZ5_9BACI</name>
<dbReference type="Pfam" id="PF00117">
    <property type="entry name" value="GATase"/>
    <property type="match status" value="1"/>
</dbReference>
<dbReference type="PANTHER" id="PTHR43418:SF4">
    <property type="entry name" value="MULTIFUNCTIONAL TRYPTOPHAN BIOSYNTHESIS PROTEIN"/>
    <property type="match status" value="1"/>
</dbReference>
<dbReference type="SUPFAM" id="SSF52317">
    <property type="entry name" value="Class I glutamine amidotransferase-like"/>
    <property type="match status" value="1"/>
</dbReference>
<dbReference type="PANTHER" id="PTHR43418">
    <property type="entry name" value="MULTIFUNCTIONAL TRYPTOPHAN BIOSYNTHESIS PROTEIN-RELATED"/>
    <property type="match status" value="1"/>
</dbReference>
<gene>
    <name evidence="3" type="ORF">SAMN04490247_1571</name>
</gene>
<feature type="domain" description="Glutamine amidotransferase" evidence="2">
    <location>
        <begin position="3"/>
        <end position="184"/>
    </location>
</feature>
<dbReference type="GO" id="GO:0000162">
    <property type="term" value="P:L-tryptophan biosynthetic process"/>
    <property type="evidence" value="ECO:0007669"/>
    <property type="project" value="TreeGrafter"/>
</dbReference>
<dbReference type="NCBIfam" id="TIGR00566">
    <property type="entry name" value="trpG_papA"/>
    <property type="match status" value="1"/>
</dbReference>
<dbReference type="Proteomes" id="UP000199225">
    <property type="component" value="Unassembled WGS sequence"/>
</dbReference>
<accession>A0A1G8SWZ5</accession>
<evidence type="ECO:0000259" key="2">
    <source>
        <dbReference type="Pfam" id="PF00117"/>
    </source>
</evidence>
<evidence type="ECO:0000313" key="4">
    <source>
        <dbReference type="Proteomes" id="UP000199225"/>
    </source>
</evidence>
<dbReference type="InterPro" id="IPR050472">
    <property type="entry name" value="Anth_synth/Amidotransfase"/>
</dbReference>
<keyword evidence="1" id="KW-0315">Glutamine amidotransferase</keyword>
<dbReference type="STRING" id="86666.SAMN04490247_1571"/>
<proteinExistence type="predicted"/>
<dbReference type="CDD" id="cd01743">
    <property type="entry name" value="GATase1_Anthranilate_Synthase"/>
    <property type="match status" value="1"/>
</dbReference>
<dbReference type="InterPro" id="IPR017926">
    <property type="entry name" value="GATASE"/>
</dbReference>
<dbReference type="InterPro" id="IPR029062">
    <property type="entry name" value="Class_I_gatase-like"/>
</dbReference>
<evidence type="ECO:0000256" key="1">
    <source>
        <dbReference type="ARBA" id="ARBA00022962"/>
    </source>
</evidence>
<evidence type="ECO:0000313" key="3">
    <source>
        <dbReference type="EMBL" id="SDJ33769.1"/>
    </source>
</evidence>
<dbReference type="InterPro" id="IPR006221">
    <property type="entry name" value="TrpG/PapA_dom"/>
</dbReference>
<sequence length="203" mass="22445">MILIIDNYDSFTYNLYQTFCEVEEDVRVIRNDAVTIDEIADMSPSLVVLSPGPGTPGTAGISTEIVETFAGKIPLFGVCLGQQVIVEAFGGRVEKAEQPMHGKRSAIRTDQRTIFSQLPPTFSVTRYHSLCTPQKYLPSMFEVSALSEDRTVMGIRHILFPIEAVQFHPEAILTEHGKLLLQEAYNQALKWKGGAKGEVAVSI</sequence>
<dbReference type="OrthoDB" id="9804328at2"/>
<dbReference type="FunFam" id="3.40.50.880:FF:000003">
    <property type="entry name" value="Anthranilate synthase component II"/>
    <property type="match status" value="1"/>
</dbReference>
<dbReference type="PRINTS" id="PR00097">
    <property type="entry name" value="ANTSNTHASEII"/>
</dbReference>
<dbReference type="PRINTS" id="PR00099">
    <property type="entry name" value="CPSGATASE"/>
</dbReference>
<dbReference type="PROSITE" id="PS51273">
    <property type="entry name" value="GATASE_TYPE_1"/>
    <property type="match status" value="1"/>
</dbReference>
<organism evidence="3 4">
    <name type="scientific">Salimicrobium halophilum</name>
    <dbReference type="NCBI Taxonomy" id="86666"/>
    <lineage>
        <taxon>Bacteria</taxon>
        <taxon>Bacillati</taxon>
        <taxon>Bacillota</taxon>
        <taxon>Bacilli</taxon>
        <taxon>Bacillales</taxon>
        <taxon>Bacillaceae</taxon>
        <taxon>Salimicrobium</taxon>
    </lineage>
</organism>
<reference evidence="4" key="1">
    <citation type="submission" date="2016-10" db="EMBL/GenBank/DDBJ databases">
        <authorList>
            <person name="Varghese N."/>
            <person name="Submissions S."/>
        </authorList>
    </citation>
    <scope>NUCLEOTIDE SEQUENCE [LARGE SCALE GENOMIC DNA]</scope>
    <source>
        <strain evidence="4">DSM 4771</strain>
    </source>
</reference>
<keyword evidence="4" id="KW-1185">Reference proteome</keyword>
<dbReference type="GO" id="GO:0004049">
    <property type="term" value="F:anthranilate synthase activity"/>
    <property type="evidence" value="ECO:0007669"/>
    <property type="project" value="TreeGrafter"/>
</dbReference>
<dbReference type="AlphaFoldDB" id="A0A1G8SWZ5"/>
<dbReference type="GO" id="GO:0005829">
    <property type="term" value="C:cytosol"/>
    <property type="evidence" value="ECO:0007669"/>
    <property type="project" value="TreeGrafter"/>
</dbReference>
<protein>
    <submittedName>
        <fullName evidence="3">Anthranilate synthase, component II</fullName>
    </submittedName>
</protein>
<dbReference type="PRINTS" id="PR00096">
    <property type="entry name" value="GATASE"/>
</dbReference>